<dbReference type="InterPro" id="IPR010730">
    <property type="entry name" value="HET"/>
</dbReference>
<sequence>MTDIASSSTTLEEARPECPYLYQYDSLEDKPSRTIRLLTVGYDGDNEAQEPSKPCDKYRDSDTCKHACGDTLNPKKLKVSLHEACLDDNPEYEAVSYAWGSAELVRKVACDSKWLWVTQSCYDLLVRLKRYSRGTRAARCYWIDAICINQGFQEQDTPEQRSRRERSHQVAMMATIYEKAVQVTVWPGHVEDGVRLGILLDSGLRIDVEECIPFLRPLIQQPYFTRIWPLQEIALAQRCIILIGQHTIVDIRSVFLMPHSHWWVRHNHPDNVELTSIRLEYRRVTTLHRRLLELFQSSLNNSNAGPGPSIPPSISEVLLHARSHQASEPRDKVFALYGILQRLEVYLEPPNYLRSVEDIYLEVSTAAICMDRSFRVFEGLTGCFTYDLPSWSPDWSDHDHITKVAEWNDYKASGSSEAQFSVHGRQLLAHGLRIDVVCQEHVTLATTSFLIEADTLAKSLAEPLRNLSNVMKGQYLDLLGKLFLDIWGDLQTRYTRDYAHRTWVQNDAEKTTDKNAVCRLIGYRSQTDTAKGVIKHCTILHAGACRKLDRKKLFQTRDGRLGIASEAVKSGDSIVLLQGCNLPMVVRPEGTKWKLIAPAYLPADGIMDGKLWRSDGPLGCFSFV</sequence>
<feature type="domain" description="Heterokaryon incompatibility" evidence="1">
    <location>
        <begin position="92"/>
        <end position="232"/>
    </location>
</feature>
<proteinExistence type="predicted"/>
<protein>
    <recommendedName>
        <fullName evidence="1">Heterokaryon incompatibility domain-containing protein</fullName>
    </recommendedName>
</protein>
<dbReference type="PANTHER" id="PTHR24148">
    <property type="entry name" value="ANKYRIN REPEAT DOMAIN-CONTAINING PROTEIN 39 HOMOLOG-RELATED"/>
    <property type="match status" value="1"/>
</dbReference>
<dbReference type="Pfam" id="PF26639">
    <property type="entry name" value="Het-6_barrel"/>
    <property type="match status" value="1"/>
</dbReference>
<name>A0A8H7EJ05_9PLEO</name>
<organism evidence="2 3">
    <name type="scientific">Alternaria burnsii</name>
    <dbReference type="NCBI Taxonomy" id="1187904"/>
    <lineage>
        <taxon>Eukaryota</taxon>
        <taxon>Fungi</taxon>
        <taxon>Dikarya</taxon>
        <taxon>Ascomycota</taxon>
        <taxon>Pezizomycotina</taxon>
        <taxon>Dothideomycetes</taxon>
        <taxon>Pleosporomycetidae</taxon>
        <taxon>Pleosporales</taxon>
        <taxon>Pleosporineae</taxon>
        <taxon>Pleosporaceae</taxon>
        <taxon>Alternaria</taxon>
        <taxon>Alternaria sect. Alternaria</taxon>
    </lineage>
</organism>
<reference evidence="2" key="1">
    <citation type="submission" date="2020-01" db="EMBL/GenBank/DDBJ databases">
        <authorList>
            <person name="Feng Z.H.Z."/>
        </authorList>
    </citation>
    <scope>NUCLEOTIDE SEQUENCE</scope>
    <source>
        <strain evidence="2">CBS107.38</strain>
    </source>
</reference>
<dbReference type="PANTHER" id="PTHR24148:SF79">
    <property type="entry name" value="HETEROKARYON INCOMPATIBILITY DOMAIN-CONTAINING PROTEIN"/>
    <property type="match status" value="1"/>
</dbReference>
<dbReference type="GeneID" id="62199620"/>
<keyword evidence="3" id="KW-1185">Reference proteome</keyword>
<dbReference type="Pfam" id="PF06985">
    <property type="entry name" value="HET"/>
    <property type="match status" value="1"/>
</dbReference>
<gene>
    <name evidence="2" type="ORF">GT037_001395</name>
</gene>
<dbReference type="RefSeq" id="XP_038789734.1">
    <property type="nucleotide sequence ID" value="XM_038926442.1"/>
</dbReference>
<reference evidence="2" key="2">
    <citation type="submission" date="2020-08" db="EMBL/GenBank/DDBJ databases">
        <title>Draft Genome Sequence of Cumin Blight Pathogen Alternaria burnsii.</title>
        <authorList>
            <person name="Feng Z."/>
        </authorList>
    </citation>
    <scope>NUCLEOTIDE SEQUENCE</scope>
    <source>
        <strain evidence="2">CBS107.38</strain>
    </source>
</reference>
<accession>A0A8H7EJ05</accession>
<dbReference type="AlphaFoldDB" id="A0A8H7EJ05"/>
<evidence type="ECO:0000313" key="2">
    <source>
        <dbReference type="EMBL" id="KAF7679744.1"/>
    </source>
</evidence>
<evidence type="ECO:0000313" key="3">
    <source>
        <dbReference type="Proteomes" id="UP000596902"/>
    </source>
</evidence>
<dbReference type="EMBL" id="JAAABM010000002">
    <property type="protein sequence ID" value="KAF7679744.1"/>
    <property type="molecule type" value="Genomic_DNA"/>
</dbReference>
<dbReference type="Proteomes" id="UP000596902">
    <property type="component" value="Unassembled WGS sequence"/>
</dbReference>
<comment type="caution">
    <text evidence="2">The sequence shown here is derived from an EMBL/GenBank/DDBJ whole genome shotgun (WGS) entry which is preliminary data.</text>
</comment>
<dbReference type="InterPro" id="IPR052895">
    <property type="entry name" value="HetReg/Transcr_Mod"/>
</dbReference>
<evidence type="ECO:0000259" key="1">
    <source>
        <dbReference type="Pfam" id="PF06985"/>
    </source>
</evidence>